<dbReference type="EC" id="1.2.4.2" evidence="3"/>
<comment type="function">
    <text evidence="6">The 2-oxoglutarate dehydrogenase complex catalyzes the overall conversion of 2-oxoglutarate to succinyl-CoA and CO(2). It contains multiple copies of three enzymatic components: 2-oxoglutarate dehydrogenase (E1), dihydrolipoamide succinyltransferase (E2) and lipoamide dehydrogenase (E3).</text>
</comment>
<dbReference type="InterPro" id="IPR005062">
    <property type="entry name" value="SAC3/GANP/THP3_conserved"/>
</dbReference>
<dbReference type="InterPro" id="IPR005475">
    <property type="entry name" value="Transketolase-like_Pyr-bd"/>
</dbReference>
<evidence type="ECO:0000256" key="8">
    <source>
        <dbReference type="ARBA" id="ARBA00042984"/>
    </source>
</evidence>
<dbReference type="NCBIfam" id="NF006914">
    <property type="entry name" value="PRK09404.1"/>
    <property type="match status" value="1"/>
</dbReference>
<dbReference type="NCBIfam" id="TIGR00239">
    <property type="entry name" value="2oxo_dh_E1"/>
    <property type="match status" value="1"/>
</dbReference>
<evidence type="ECO:0000256" key="6">
    <source>
        <dbReference type="ARBA" id="ARBA00037426"/>
    </source>
</evidence>
<dbReference type="Pfam" id="PF03399">
    <property type="entry name" value="SAC3_GANP"/>
    <property type="match status" value="1"/>
</dbReference>
<dbReference type="SMART" id="SM00861">
    <property type="entry name" value="Transket_pyr"/>
    <property type="match status" value="1"/>
</dbReference>
<protein>
    <recommendedName>
        <fullName evidence="7">2-oxoglutarate dehydrogenase, mitochondrial</fullName>
        <ecNumber evidence="3">1.2.4.2</ecNumber>
    </recommendedName>
    <alternativeName>
        <fullName evidence="8">2-oxoglutarate dehydrogenase complex component E1</fullName>
    </alternativeName>
</protein>
<keyword evidence="5" id="KW-0786">Thiamine pyrophosphate</keyword>
<comment type="caution">
    <text evidence="10">The sequence shown here is derived from an EMBL/GenBank/DDBJ whole genome shotgun (WGS) entry which is preliminary data.</text>
</comment>
<dbReference type="InterPro" id="IPR001017">
    <property type="entry name" value="DH_E1"/>
</dbReference>
<evidence type="ECO:0000256" key="7">
    <source>
        <dbReference type="ARBA" id="ARBA00040267"/>
    </source>
</evidence>
<dbReference type="Proteomes" id="UP000791440">
    <property type="component" value="Unassembled WGS sequence"/>
</dbReference>
<dbReference type="GO" id="GO:0030976">
    <property type="term" value="F:thiamine pyrophosphate binding"/>
    <property type="evidence" value="ECO:0007669"/>
    <property type="project" value="InterPro"/>
</dbReference>
<evidence type="ECO:0000256" key="5">
    <source>
        <dbReference type="ARBA" id="ARBA00023052"/>
    </source>
</evidence>
<dbReference type="InterPro" id="IPR032106">
    <property type="entry name" value="2-oxogl_dehyd_N"/>
</dbReference>
<evidence type="ECO:0000313" key="11">
    <source>
        <dbReference type="Proteomes" id="UP000791440"/>
    </source>
</evidence>
<organism evidence="10 11">
    <name type="scientific">Manduca sexta</name>
    <name type="common">Tobacco hawkmoth</name>
    <name type="synonym">Tobacco hornworm</name>
    <dbReference type="NCBI Taxonomy" id="7130"/>
    <lineage>
        <taxon>Eukaryota</taxon>
        <taxon>Metazoa</taxon>
        <taxon>Ecdysozoa</taxon>
        <taxon>Arthropoda</taxon>
        <taxon>Hexapoda</taxon>
        <taxon>Insecta</taxon>
        <taxon>Pterygota</taxon>
        <taxon>Neoptera</taxon>
        <taxon>Endopterygota</taxon>
        <taxon>Lepidoptera</taxon>
        <taxon>Glossata</taxon>
        <taxon>Ditrysia</taxon>
        <taxon>Bombycoidea</taxon>
        <taxon>Sphingidae</taxon>
        <taxon>Sphinginae</taxon>
        <taxon>Sphingini</taxon>
        <taxon>Manduca</taxon>
    </lineage>
</organism>
<keyword evidence="11" id="KW-1185">Reference proteome</keyword>
<dbReference type="CDD" id="cd02016">
    <property type="entry name" value="TPP_E1_OGDC_like"/>
    <property type="match status" value="1"/>
</dbReference>
<dbReference type="GO" id="GO:0006099">
    <property type="term" value="P:tricarboxylic acid cycle"/>
    <property type="evidence" value="ECO:0007669"/>
    <property type="project" value="TreeGrafter"/>
</dbReference>
<evidence type="ECO:0000256" key="2">
    <source>
        <dbReference type="ARBA" id="ARBA00006936"/>
    </source>
</evidence>
<dbReference type="Pfam" id="PF16870">
    <property type="entry name" value="OxoGdeHyase_C"/>
    <property type="match status" value="1"/>
</dbReference>
<dbReference type="GO" id="GO:0005739">
    <property type="term" value="C:mitochondrion"/>
    <property type="evidence" value="ECO:0007669"/>
    <property type="project" value="TreeGrafter"/>
</dbReference>
<evidence type="ECO:0000259" key="9">
    <source>
        <dbReference type="SMART" id="SM00861"/>
    </source>
</evidence>
<gene>
    <name evidence="10" type="ORF">O3G_MSEX005628</name>
</gene>
<sequence length="1415" mass="161758">MQLDWDGSTDYRDPTGSMWSILFYIPDSTKMSLCRTLKVLGATHKSLNIYQLACALKLRLDYSSSAESFLSGTNANFLEAQYLDWAKAKGSIDSSWDGLYDSLGTATELQIDAFDEFNPTTVKPKSKSGKEDKDALKKKIKLHLAVQNLIRSYQARGHLLAKTDPLGLSLAAKFILKSKPATYETKGMECVIVARELGTTLCEKHMDMTFELPDRTFIGGTETELTLREIITRLENVYCKSIGAEFMHLFDLDCIQFMRERMEKPGVFDKTLDEKRLIMRRLTKAVFLEKYFATKWPAEKRFGSEGGESMIVMLEEIVDSATRLGVESIVMAMQHRGRLNMLVNVCRKQLVDIFAQFKPMEPKEPGSGDIKYHLGTYIHRFIRRTNKYIKVSMSANPSHLEVVSPVVVGKTRAEQHWKGDNVGDKVMAIIMHGDAAFAGQGVVYETMHLGKLPAFTTHGSIHIVCNNQIGYTTEPRFSRSSPYCSDVAKCVDAPVLHVNGDDAEAVAHVARIAIEFRCKFKKDVVLDLVCYRRYGHSEEDEPMFTQPFMYKKIKTMPTVDQVYAAKLKAEGSVTDSDIKGWEKEYMDTLNKHFELAKKVTKLSIMDWIDTPWTGFFEAVDPSKIKETGISQTTINTITAHFVKPPEEWAFELHKGLHRVLGAREKLIKEGFADWAIGEALTMGSILRDKIHIRFTGEDVERGTMAHRHHVYHHQGVDGATYRVLDVLYPDQARYSLHNSSLSEFGVLAYEVGYSYSSPYLLTIWEAQYGDFADTAQPVFDTFIANGESKWVCQSGLVVKLPHGIDGAGPEHSSARVERYLQCCDDDEENIPDLDDRDMTLKQLRAANWIVCNVTSPANYFHMMRRQVAMPFRKPLILMTPKVGLKHPYYRSPLTDFLPGVGFKRAIPECGPAAQKPEGVKKLIFCSGKVSITIDELRKEKKLEDKIAMCRIEQLFPFPYDIVLQEFCRFESAKVCFCQEEHKNQGPWLFCKVRLENLIGKKIECISRPPSSASATGIKWIHAKELKELKEKIKVLLNEKMSSYFDYHCKQLEISARRDIEQAECIKGTCYTMCPDEEVKLREKMNMVHVLEVVGPTRKLVKSYSRSAADTNIAVPKLLRPYMVLHDTVQYLILEVTKRTDVPSSVVYDFVTDRLRAVRQDMTVQRMTSEQCVNLLEPMIRFHVYYGYKLQDYPLKDYDPVLNKKYLLECLKWFLSCYNTIDQRQGSQNGAIDKLSETLSNLNFRENVSCNRILMESLYILCNLEDVHPLLRYLNLPKDLKREPILNKSYKIAVANLKGNYLRVCRLMDELCPLTYCALCTYLPTIQRRALLVMSHAYNSKRLSVPLELLARWLRFPSEREAWHACKHYGLTAESNAVTFDKGQFRTDVLTHQGNTQLLKTNLDLSIDNIFTYKPS</sequence>
<evidence type="ECO:0000256" key="4">
    <source>
        <dbReference type="ARBA" id="ARBA00023002"/>
    </source>
</evidence>
<feature type="domain" description="Transketolase-like pyrimidine-binding" evidence="9">
    <location>
        <begin position="672"/>
        <end position="886"/>
    </location>
</feature>
<dbReference type="EMBL" id="JH668360">
    <property type="protein sequence ID" value="KAG6448655.1"/>
    <property type="molecule type" value="Genomic_DNA"/>
</dbReference>
<dbReference type="Pfam" id="PF00676">
    <property type="entry name" value="E1_dh"/>
    <property type="match status" value="1"/>
</dbReference>
<comment type="cofactor">
    <cofactor evidence="1">
        <name>thiamine diphosphate</name>
        <dbReference type="ChEBI" id="CHEBI:58937"/>
    </cofactor>
</comment>
<evidence type="ECO:0000256" key="1">
    <source>
        <dbReference type="ARBA" id="ARBA00001964"/>
    </source>
</evidence>
<proteinExistence type="inferred from homology"/>
<reference evidence="10" key="1">
    <citation type="journal article" date="2016" name="Insect Biochem. Mol. Biol.">
        <title>Multifaceted biological insights from a draft genome sequence of the tobacco hornworm moth, Manduca sexta.</title>
        <authorList>
            <person name="Kanost M.R."/>
            <person name="Arrese E.L."/>
            <person name="Cao X."/>
            <person name="Chen Y.R."/>
            <person name="Chellapilla S."/>
            <person name="Goldsmith M.R."/>
            <person name="Grosse-Wilde E."/>
            <person name="Heckel D.G."/>
            <person name="Herndon N."/>
            <person name="Jiang H."/>
            <person name="Papanicolaou A."/>
            <person name="Qu J."/>
            <person name="Soulages J.L."/>
            <person name="Vogel H."/>
            <person name="Walters J."/>
            <person name="Waterhouse R.M."/>
            <person name="Ahn S.J."/>
            <person name="Almeida F.C."/>
            <person name="An C."/>
            <person name="Aqrawi P."/>
            <person name="Bretschneider A."/>
            <person name="Bryant W.B."/>
            <person name="Bucks S."/>
            <person name="Chao H."/>
            <person name="Chevignon G."/>
            <person name="Christen J.M."/>
            <person name="Clarke D.F."/>
            <person name="Dittmer N.T."/>
            <person name="Ferguson L.C.F."/>
            <person name="Garavelou S."/>
            <person name="Gordon K.H.J."/>
            <person name="Gunaratna R.T."/>
            <person name="Han Y."/>
            <person name="Hauser F."/>
            <person name="He Y."/>
            <person name="Heidel-Fischer H."/>
            <person name="Hirsh A."/>
            <person name="Hu Y."/>
            <person name="Jiang H."/>
            <person name="Kalra D."/>
            <person name="Klinner C."/>
            <person name="Konig C."/>
            <person name="Kovar C."/>
            <person name="Kroll A.R."/>
            <person name="Kuwar S.S."/>
            <person name="Lee S.L."/>
            <person name="Lehman R."/>
            <person name="Li K."/>
            <person name="Li Z."/>
            <person name="Liang H."/>
            <person name="Lovelace S."/>
            <person name="Lu Z."/>
            <person name="Mansfield J.H."/>
            <person name="McCulloch K.J."/>
            <person name="Mathew T."/>
            <person name="Morton B."/>
            <person name="Muzny D.M."/>
            <person name="Neunemann D."/>
            <person name="Ongeri F."/>
            <person name="Pauchet Y."/>
            <person name="Pu L.L."/>
            <person name="Pyrousis I."/>
            <person name="Rao X.J."/>
            <person name="Redding A."/>
            <person name="Roesel C."/>
            <person name="Sanchez-Gracia A."/>
            <person name="Schaack S."/>
            <person name="Shukla A."/>
            <person name="Tetreau G."/>
            <person name="Wang Y."/>
            <person name="Xiong G.H."/>
            <person name="Traut W."/>
            <person name="Walsh T.K."/>
            <person name="Worley K.C."/>
            <person name="Wu D."/>
            <person name="Wu W."/>
            <person name="Wu Y.Q."/>
            <person name="Zhang X."/>
            <person name="Zou Z."/>
            <person name="Zucker H."/>
            <person name="Briscoe A.D."/>
            <person name="Burmester T."/>
            <person name="Clem R.J."/>
            <person name="Feyereisen R."/>
            <person name="Grimmelikhuijzen C.J.P."/>
            <person name="Hamodrakas S.J."/>
            <person name="Hansson B.S."/>
            <person name="Huguet E."/>
            <person name="Jermiin L.S."/>
            <person name="Lan Q."/>
            <person name="Lehman H.K."/>
            <person name="Lorenzen M."/>
            <person name="Merzendorfer H."/>
            <person name="Michalopoulos I."/>
            <person name="Morton D.B."/>
            <person name="Muthukrishnan S."/>
            <person name="Oakeshott J.G."/>
            <person name="Palmer W."/>
            <person name="Park Y."/>
            <person name="Passarelli A.L."/>
            <person name="Rozas J."/>
            <person name="Schwartz L.M."/>
            <person name="Smith W."/>
            <person name="Southgate A."/>
            <person name="Vilcinskas A."/>
            <person name="Vogt R."/>
            <person name="Wang P."/>
            <person name="Werren J."/>
            <person name="Yu X.Q."/>
            <person name="Zhou J.J."/>
            <person name="Brown S.J."/>
            <person name="Scherer S.E."/>
            <person name="Richards S."/>
            <person name="Blissard G.W."/>
        </authorList>
    </citation>
    <scope>NUCLEOTIDE SEQUENCE</scope>
</reference>
<dbReference type="Pfam" id="PF02779">
    <property type="entry name" value="Transket_pyr"/>
    <property type="match status" value="1"/>
</dbReference>
<evidence type="ECO:0000313" key="10">
    <source>
        <dbReference type="EMBL" id="KAG6448655.1"/>
    </source>
</evidence>
<reference evidence="10" key="2">
    <citation type="submission" date="2020-12" db="EMBL/GenBank/DDBJ databases">
        <authorList>
            <person name="Kanost M."/>
        </authorList>
    </citation>
    <scope>NUCLEOTIDE SEQUENCE</scope>
</reference>
<dbReference type="GO" id="GO:0004591">
    <property type="term" value="F:oxoglutarate dehydrogenase (succinyl-transferring) activity"/>
    <property type="evidence" value="ECO:0007669"/>
    <property type="project" value="UniProtKB-EC"/>
</dbReference>
<dbReference type="GO" id="GO:0045252">
    <property type="term" value="C:oxoglutarate dehydrogenase complex"/>
    <property type="evidence" value="ECO:0007669"/>
    <property type="project" value="TreeGrafter"/>
</dbReference>
<dbReference type="PANTHER" id="PTHR23152">
    <property type="entry name" value="2-OXOGLUTARATE DEHYDROGENASE"/>
    <property type="match status" value="1"/>
</dbReference>
<evidence type="ECO:0000256" key="3">
    <source>
        <dbReference type="ARBA" id="ARBA00012280"/>
    </source>
</evidence>
<dbReference type="InterPro" id="IPR031717">
    <property type="entry name" value="ODO-1/KGD_C"/>
</dbReference>
<comment type="similarity">
    <text evidence="2">Belongs to the alpha-ketoglutarate dehydrogenase family.</text>
</comment>
<name>A0A922CJ11_MANSE</name>
<accession>A0A922CJ11</accession>
<dbReference type="InterPro" id="IPR011603">
    <property type="entry name" value="2oxoglutarate_DH_E1"/>
</dbReference>
<keyword evidence="4" id="KW-0560">Oxidoreductase</keyword>
<dbReference type="Pfam" id="PF16078">
    <property type="entry name" value="2-oxogl_dehyd_N"/>
    <property type="match status" value="1"/>
</dbReference>
<dbReference type="PANTHER" id="PTHR23152:SF4">
    <property type="entry name" value="2-OXOADIPATE DEHYDROGENASE COMPLEX COMPONENT E1"/>
    <property type="match status" value="1"/>
</dbReference>